<proteinExistence type="predicted"/>
<dbReference type="InterPro" id="IPR036390">
    <property type="entry name" value="WH_DNA-bd_sf"/>
</dbReference>
<gene>
    <name evidence="5" type="primary">effR</name>
    <name evidence="5" type="ORF">XA3_11330</name>
</gene>
<keyword evidence="6" id="KW-1185">Reference proteome</keyword>
<dbReference type="InterPro" id="IPR036388">
    <property type="entry name" value="WH-like_DNA-bd_sf"/>
</dbReference>
<dbReference type="SUPFAM" id="SSF46785">
    <property type="entry name" value="Winged helix' DNA-binding domain"/>
    <property type="match status" value="1"/>
</dbReference>
<dbReference type="Gene3D" id="1.10.10.10">
    <property type="entry name" value="Winged helix-like DNA-binding domain superfamily/Winged helix DNA-binding domain"/>
    <property type="match status" value="1"/>
</dbReference>
<dbReference type="InterPro" id="IPR000835">
    <property type="entry name" value="HTH_MarR-typ"/>
</dbReference>
<dbReference type="Proteomes" id="UP001321861">
    <property type="component" value="Chromosome"/>
</dbReference>
<evidence type="ECO:0000313" key="6">
    <source>
        <dbReference type="Proteomes" id="UP001321861"/>
    </source>
</evidence>
<accession>A0AAU9DNM5</accession>
<keyword evidence="2" id="KW-0238">DNA-binding</keyword>
<dbReference type="InterPro" id="IPR023187">
    <property type="entry name" value="Tscrpt_reg_MarR-type_CS"/>
</dbReference>
<dbReference type="KEGG" id="xap:XA3_11330"/>
<dbReference type="Pfam" id="PF01047">
    <property type="entry name" value="MarR"/>
    <property type="match status" value="1"/>
</dbReference>
<dbReference type="SMART" id="SM00347">
    <property type="entry name" value="HTH_MARR"/>
    <property type="match status" value="1"/>
</dbReference>
<dbReference type="GO" id="GO:0003677">
    <property type="term" value="F:DNA binding"/>
    <property type="evidence" value="ECO:0007669"/>
    <property type="project" value="UniProtKB-KW"/>
</dbReference>
<dbReference type="PROSITE" id="PS50995">
    <property type="entry name" value="HTH_MARR_2"/>
    <property type="match status" value="1"/>
</dbReference>
<evidence type="ECO:0000256" key="2">
    <source>
        <dbReference type="ARBA" id="ARBA00023125"/>
    </source>
</evidence>
<evidence type="ECO:0000256" key="1">
    <source>
        <dbReference type="ARBA" id="ARBA00023015"/>
    </source>
</evidence>
<dbReference type="AlphaFoldDB" id="A0AAU9DNM5"/>
<dbReference type="RefSeq" id="WP_317636562.1">
    <property type="nucleotide sequence ID" value="NZ_AP026802.1"/>
</dbReference>
<evidence type="ECO:0000313" key="5">
    <source>
        <dbReference type="EMBL" id="BDR58692.1"/>
    </source>
</evidence>
<dbReference type="PROSITE" id="PS01117">
    <property type="entry name" value="HTH_MARR_1"/>
    <property type="match status" value="1"/>
</dbReference>
<dbReference type="GO" id="GO:0003700">
    <property type="term" value="F:DNA-binding transcription factor activity"/>
    <property type="evidence" value="ECO:0007669"/>
    <property type="project" value="InterPro"/>
</dbReference>
<feature type="domain" description="HTH marR-type" evidence="4">
    <location>
        <begin position="3"/>
        <end position="134"/>
    </location>
</feature>
<evidence type="ECO:0000256" key="3">
    <source>
        <dbReference type="ARBA" id="ARBA00023163"/>
    </source>
</evidence>
<name>A0AAU9DNM5_9LACO</name>
<dbReference type="EMBL" id="AP026802">
    <property type="protein sequence ID" value="BDR58692.1"/>
    <property type="molecule type" value="Genomic_DNA"/>
</dbReference>
<dbReference type="PANTHER" id="PTHR42756">
    <property type="entry name" value="TRANSCRIPTIONAL REGULATOR, MARR"/>
    <property type="match status" value="1"/>
</dbReference>
<organism evidence="5 6">
    <name type="scientific">Xylocopilactobacillus apicola</name>
    <dbReference type="NCBI Taxonomy" id="2932184"/>
    <lineage>
        <taxon>Bacteria</taxon>
        <taxon>Bacillati</taxon>
        <taxon>Bacillota</taxon>
        <taxon>Bacilli</taxon>
        <taxon>Lactobacillales</taxon>
        <taxon>Lactobacillaceae</taxon>
        <taxon>Xylocopilactobacillus</taxon>
    </lineage>
</organism>
<evidence type="ECO:0000259" key="4">
    <source>
        <dbReference type="PROSITE" id="PS50995"/>
    </source>
</evidence>
<reference evidence="5 6" key="1">
    <citation type="journal article" date="2023" name="Microbiol. Spectr.">
        <title>Symbiosis of Carpenter Bees with Uncharacterized Lactic Acid Bacteria Showing NAD Auxotrophy.</title>
        <authorList>
            <person name="Kawasaki S."/>
            <person name="Ozawa K."/>
            <person name="Mori T."/>
            <person name="Yamamoto A."/>
            <person name="Ito M."/>
            <person name="Ohkuma M."/>
            <person name="Sakamoto M."/>
            <person name="Matsutani M."/>
        </authorList>
    </citation>
    <scope>NUCLEOTIDE SEQUENCE [LARGE SCALE GENOMIC DNA]</scope>
    <source>
        <strain evidence="5 6">XA3</strain>
    </source>
</reference>
<dbReference type="PANTHER" id="PTHR42756:SF1">
    <property type="entry name" value="TRANSCRIPTIONAL REPRESSOR OF EMRAB OPERON"/>
    <property type="match status" value="1"/>
</dbReference>
<dbReference type="PRINTS" id="PR00598">
    <property type="entry name" value="HTHMARR"/>
</dbReference>
<sequence length="191" mass="22788">MENRDIQHKLMHLQMLLKKWHMKNRVDHGPFADPMFGQGRVLALLKMQESISTRDLSFLLNIRMQSLNELLNKLEKSGYVEKSLSEEDKRVTIIHLTNKGRDAAEKSPEIDSPFDTLNPEELSQFGEYLDRIIDELEEKVGSDEDERLRREWMEKARKRMSEPMFEQMSKMHHYGQHNFVHRPNCRFYINN</sequence>
<keyword evidence="3" id="KW-0804">Transcription</keyword>
<keyword evidence="1" id="KW-0805">Transcription regulation</keyword>
<protein>
    <submittedName>
        <fullName evidence="5">MarR family transcriptional regulator</fullName>
    </submittedName>
</protein>